<evidence type="ECO:0000256" key="6">
    <source>
        <dbReference type="RuleBase" id="RU000716"/>
    </source>
</evidence>
<protein>
    <recommendedName>
        <fullName evidence="6">RNA polymerase sigma factor</fullName>
    </recommendedName>
</protein>
<dbReference type="InterPro" id="IPR013249">
    <property type="entry name" value="RNA_pol_sigma70_r4_t2"/>
</dbReference>
<accession>A0ABW4LPP4</accession>
<dbReference type="InterPro" id="IPR014284">
    <property type="entry name" value="RNA_pol_sigma-70_dom"/>
</dbReference>
<dbReference type="InterPro" id="IPR036388">
    <property type="entry name" value="WH-like_DNA-bd_sf"/>
</dbReference>
<comment type="caution">
    <text evidence="9">The sequence shown here is derived from an EMBL/GenBank/DDBJ whole genome shotgun (WGS) entry which is preliminary data.</text>
</comment>
<dbReference type="InterPro" id="IPR000838">
    <property type="entry name" value="RNA_pol_sigma70_ECF_CS"/>
</dbReference>
<dbReference type="CDD" id="cd06171">
    <property type="entry name" value="Sigma70_r4"/>
    <property type="match status" value="1"/>
</dbReference>
<dbReference type="RefSeq" id="WP_377928243.1">
    <property type="nucleotide sequence ID" value="NZ_JBHUEM010000015.1"/>
</dbReference>
<dbReference type="PANTHER" id="PTHR43133">
    <property type="entry name" value="RNA POLYMERASE ECF-TYPE SIGMA FACTO"/>
    <property type="match status" value="1"/>
</dbReference>
<dbReference type="InterPro" id="IPR013325">
    <property type="entry name" value="RNA_pol_sigma_r2"/>
</dbReference>
<feature type="domain" description="RNA polymerase sigma-70 region 2" evidence="7">
    <location>
        <begin position="23"/>
        <end position="89"/>
    </location>
</feature>
<reference evidence="10" key="1">
    <citation type="journal article" date="2019" name="Int. J. Syst. Evol. Microbiol.">
        <title>The Global Catalogue of Microorganisms (GCM) 10K type strain sequencing project: providing services to taxonomists for standard genome sequencing and annotation.</title>
        <authorList>
            <consortium name="The Broad Institute Genomics Platform"/>
            <consortium name="The Broad Institute Genome Sequencing Center for Infectious Disease"/>
            <person name="Wu L."/>
            <person name="Ma J."/>
        </authorList>
    </citation>
    <scope>NUCLEOTIDE SEQUENCE [LARGE SCALE GENOMIC DNA]</scope>
    <source>
        <strain evidence="10">CCUG 49339</strain>
    </source>
</reference>
<dbReference type="Pfam" id="PF04542">
    <property type="entry name" value="Sigma70_r2"/>
    <property type="match status" value="1"/>
</dbReference>
<dbReference type="InterPro" id="IPR013324">
    <property type="entry name" value="RNA_pol_sigma_r3/r4-like"/>
</dbReference>
<organism evidence="9 10">
    <name type="scientific">Bacillus salitolerans</name>
    <dbReference type="NCBI Taxonomy" id="1437434"/>
    <lineage>
        <taxon>Bacteria</taxon>
        <taxon>Bacillati</taxon>
        <taxon>Bacillota</taxon>
        <taxon>Bacilli</taxon>
        <taxon>Bacillales</taxon>
        <taxon>Bacillaceae</taxon>
        <taxon>Bacillus</taxon>
    </lineage>
</organism>
<evidence type="ECO:0000313" key="10">
    <source>
        <dbReference type="Proteomes" id="UP001597214"/>
    </source>
</evidence>
<dbReference type="PROSITE" id="PS01063">
    <property type="entry name" value="SIGMA70_ECF"/>
    <property type="match status" value="1"/>
</dbReference>
<evidence type="ECO:0000313" key="9">
    <source>
        <dbReference type="EMBL" id="MFD1737047.1"/>
    </source>
</evidence>
<keyword evidence="2 6" id="KW-0805">Transcription regulation</keyword>
<gene>
    <name evidence="9" type="ORF">ACFSCX_10840</name>
</gene>
<dbReference type="Proteomes" id="UP001597214">
    <property type="component" value="Unassembled WGS sequence"/>
</dbReference>
<feature type="domain" description="RNA polymerase sigma factor 70 region 4 type 2" evidence="8">
    <location>
        <begin position="121"/>
        <end position="170"/>
    </location>
</feature>
<evidence type="ECO:0000256" key="3">
    <source>
        <dbReference type="ARBA" id="ARBA00023082"/>
    </source>
</evidence>
<name>A0ABW4LPP4_9BACI</name>
<evidence type="ECO:0000259" key="7">
    <source>
        <dbReference type="Pfam" id="PF04542"/>
    </source>
</evidence>
<keyword evidence="10" id="KW-1185">Reference proteome</keyword>
<evidence type="ECO:0000259" key="8">
    <source>
        <dbReference type="Pfam" id="PF08281"/>
    </source>
</evidence>
<dbReference type="NCBIfam" id="TIGR02937">
    <property type="entry name" value="sigma70-ECF"/>
    <property type="match status" value="1"/>
</dbReference>
<dbReference type="InterPro" id="IPR007627">
    <property type="entry name" value="RNA_pol_sigma70_r2"/>
</dbReference>
<evidence type="ECO:0000256" key="4">
    <source>
        <dbReference type="ARBA" id="ARBA00023125"/>
    </source>
</evidence>
<keyword evidence="5 6" id="KW-0804">Transcription</keyword>
<comment type="similarity">
    <text evidence="1 6">Belongs to the sigma-70 factor family. ECF subfamily.</text>
</comment>
<dbReference type="PANTHER" id="PTHR43133:SF51">
    <property type="entry name" value="RNA POLYMERASE SIGMA FACTOR"/>
    <property type="match status" value="1"/>
</dbReference>
<proteinExistence type="inferred from homology"/>
<dbReference type="SUPFAM" id="SSF88946">
    <property type="entry name" value="Sigma2 domain of RNA polymerase sigma factors"/>
    <property type="match status" value="1"/>
</dbReference>
<dbReference type="InterPro" id="IPR039425">
    <property type="entry name" value="RNA_pol_sigma-70-like"/>
</dbReference>
<keyword evidence="3 6" id="KW-0731">Sigma factor</keyword>
<dbReference type="Gene3D" id="1.10.1740.10">
    <property type="match status" value="1"/>
</dbReference>
<evidence type="ECO:0000256" key="5">
    <source>
        <dbReference type="ARBA" id="ARBA00023163"/>
    </source>
</evidence>
<dbReference type="Gene3D" id="1.10.10.10">
    <property type="entry name" value="Winged helix-like DNA-binding domain superfamily/Winged helix DNA-binding domain"/>
    <property type="match status" value="1"/>
</dbReference>
<evidence type="ECO:0000256" key="1">
    <source>
        <dbReference type="ARBA" id="ARBA00010641"/>
    </source>
</evidence>
<evidence type="ECO:0000256" key="2">
    <source>
        <dbReference type="ARBA" id="ARBA00023015"/>
    </source>
</evidence>
<dbReference type="Pfam" id="PF08281">
    <property type="entry name" value="Sigma70_r4_2"/>
    <property type="match status" value="1"/>
</dbReference>
<dbReference type="SUPFAM" id="SSF88659">
    <property type="entry name" value="Sigma3 and sigma4 domains of RNA polymerase sigma factors"/>
    <property type="match status" value="1"/>
</dbReference>
<sequence length="184" mass="21992">MSTDEQLVKKILTGQTECFREIVSRYEKKVWAIAYKVSKSEKDAEDIAQDVFLQVYKSIHVFREESSFSTWIYRIAMNKALDWKRRYERKAAYDVNGEFGHTADKIQLLPEQKLLKQLEQEELLSIMNKLPDKYCHVIKLYYFNEYSYQEISNELGIAVKTVETRLYRAKGLMRKYFGKEEELR</sequence>
<dbReference type="EMBL" id="JBHUEM010000015">
    <property type="protein sequence ID" value="MFD1737047.1"/>
    <property type="molecule type" value="Genomic_DNA"/>
</dbReference>
<keyword evidence="4 6" id="KW-0238">DNA-binding</keyword>